<evidence type="ECO:0000256" key="1">
    <source>
        <dbReference type="SAM" id="SignalP"/>
    </source>
</evidence>
<name>A0A6B0UE30_IXORI</name>
<dbReference type="EMBL" id="GIFC01005477">
    <property type="protein sequence ID" value="MXU87560.1"/>
    <property type="molecule type" value="Transcribed_RNA"/>
</dbReference>
<dbReference type="AlphaFoldDB" id="A0A6B0UE30"/>
<accession>A0A6B0UE30</accession>
<feature type="chain" id="PRO_5025492079" evidence="1">
    <location>
        <begin position="25"/>
        <end position="97"/>
    </location>
</feature>
<organism evidence="2">
    <name type="scientific">Ixodes ricinus</name>
    <name type="common">Common tick</name>
    <name type="synonym">Acarus ricinus</name>
    <dbReference type="NCBI Taxonomy" id="34613"/>
    <lineage>
        <taxon>Eukaryota</taxon>
        <taxon>Metazoa</taxon>
        <taxon>Ecdysozoa</taxon>
        <taxon>Arthropoda</taxon>
        <taxon>Chelicerata</taxon>
        <taxon>Arachnida</taxon>
        <taxon>Acari</taxon>
        <taxon>Parasitiformes</taxon>
        <taxon>Ixodida</taxon>
        <taxon>Ixodoidea</taxon>
        <taxon>Ixodidae</taxon>
        <taxon>Ixodinae</taxon>
        <taxon>Ixodes</taxon>
    </lineage>
</organism>
<proteinExistence type="predicted"/>
<protein>
    <submittedName>
        <fullName evidence="2">Putative secreted protein</fullName>
    </submittedName>
</protein>
<keyword evidence="1" id="KW-0732">Signal</keyword>
<evidence type="ECO:0000313" key="2">
    <source>
        <dbReference type="EMBL" id="MXU87560.1"/>
    </source>
</evidence>
<feature type="signal peptide" evidence="1">
    <location>
        <begin position="1"/>
        <end position="24"/>
    </location>
</feature>
<sequence>MSFCLGCALITISCFGSSCSICSANPWLYPVASTLDWGLVMGISSTVAKVPRWEVRLGCFMDVFARLSAICSLLTVCRYRSAISLATRLRLLSSQTR</sequence>
<reference evidence="2" key="1">
    <citation type="submission" date="2019-12" db="EMBL/GenBank/DDBJ databases">
        <title>An insight into the sialome of adult female Ixodes ricinus ticks feeding for 6 days.</title>
        <authorList>
            <person name="Perner J."/>
            <person name="Ribeiro J.M.C."/>
        </authorList>
    </citation>
    <scope>NUCLEOTIDE SEQUENCE</scope>
    <source>
        <strain evidence="2">Semi-engorged</strain>
        <tissue evidence="2">Salivary glands</tissue>
    </source>
</reference>